<proteinExistence type="predicted"/>
<feature type="transmembrane region" description="Helical" evidence="1">
    <location>
        <begin position="25"/>
        <end position="41"/>
    </location>
</feature>
<keyword evidence="3" id="KW-1185">Reference proteome</keyword>
<dbReference type="EMBL" id="GG662448">
    <property type="protein sequence ID" value="EAS04436.2"/>
    <property type="molecule type" value="Genomic_DNA"/>
</dbReference>
<feature type="transmembrane region" description="Helical" evidence="1">
    <location>
        <begin position="132"/>
        <end position="155"/>
    </location>
</feature>
<evidence type="ECO:0000313" key="3">
    <source>
        <dbReference type="Proteomes" id="UP000009168"/>
    </source>
</evidence>
<keyword evidence="1" id="KW-1133">Transmembrane helix</keyword>
<dbReference type="GO" id="GO:0016020">
    <property type="term" value="C:membrane"/>
    <property type="evidence" value="ECO:0007669"/>
    <property type="project" value="TreeGrafter"/>
</dbReference>
<accession>I7MIH4</accession>
<dbReference type="AlphaFoldDB" id="I7MIH4"/>
<dbReference type="Proteomes" id="UP000009168">
    <property type="component" value="Unassembled WGS sequence"/>
</dbReference>
<dbReference type="OrthoDB" id="326475at2759"/>
<feature type="transmembrane region" description="Helical" evidence="1">
    <location>
        <begin position="61"/>
        <end position="82"/>
    </location>
</feature>
<dbReference type="PANTHER" id="PTHR12242:SF1">
    <property type="entry name" value="MYND-TYPE DOMAIN-CONTAINING PROTEIN"/>
    <property type="match status" value="1"/>
</dbReference>
<feature type="transmembrane region" description="Helical" evidence="1">
    <location>
        <begin position="201"/>
        <end position="222"/>
    </location>
</feature>
<dbReference type="GeneID" id="7838872"/>
<dbReference type="RefSeq" id="XP_001024681.2">
    <property type="nucleotide sequence ID" value="XM_001024681.2"/>
</dbReference>
<protein>
    <submittedName>
        <fullName evidence="2">Transmembrane protein, putative</fullName>
    </submittedName>
</protein>
<name>I7MIH4_TETTS</name>
<evidence type="ECO:0000256" key="1">
    <source>
        <dbReference type="SAM" id="Phobius"/>
    </source>
</evidence>
<dbReference type="KEGG" id="tet:TTHERM_00616110"/>
<reference evidence="3" key="1">
    <citation type="journal article" date="2006" name="PLoS Biol.">
        <title>Macronuclear genome sequence of the ciliate Tetrahymena thermophila, a model eukaryote.</title>
        <authorList>
            <person name="Eisen J.A."/>
            <person name="Coyne R.S."/>
            <person name="Wu M."/>
            <person name="Wu D."/>
            <person name="Thiagarajan M."/>
            <person name="Wortman J.R."/>
            <person name="Badger J.H."/>
            <person name="Ren Q."/>
            <person name="Amedeo P."/>
            <person name="Jones K.M."/>
            <person name="Tallon L.J."/>
            <person name="Delcher A.L."/>
            <person name="Salzberg S.L."/>
            <person name="Silva J.C."/>
            <person name="Haas B.J."/>
            <person name="Majoros W.H."/>
            <person name="Farzad M."/>
            <person name="Carlton J.M."/>
            <person name="Smith R.K. Jr."/>
            <person name="Garg J."/>
            <person name="Pearlman R.E."/>
            <person name="Karrer K.M."/>
            <person name="Sun L."/>
            <person name="Manning G."/>
            <person name="Elde N.C."/>
            <person name="Turkewitz A.P."/>
            <person name="Asai D.J."/>
            <person name="Wilkes D.E."/>
            <person name="Wang Y."/>
            <person name="Cai H."/>
            <person name="Collins K."/>
            <person name="Stewart B.A."/>
            <person name="Lee S.R."/>
            <person name="Wilamowska K."/>
            <person name="Weinberg Z."/>
            <person name="Ruzzo W.L."/>
            <person name="Wloga D."/>
            <person name="Gaertig J."/>
            <person name="Frankel J."/>
            <person name="Tsao C.-C."/>
            <person name="Gorovsky M.A."/>
            <person name="Keeling P.J."/>
            <person name="Waller R.F."/>
            <person name="Patron N.J."/>
            <person name="Cherry J.M."/>
            <person name="Stover N.A."/>
            <person name="Krieger C.J."/>
            <person name="del Toro C."/>
            <person name="Ryder H.F."/>
            <person name="Williamson S.C."/>
            <person name="Barbeau R.A."/>
            <person name="Hamilton E.P."/>
            <person name="Orias E."/>
        </authorList>
    </citation>
    <scope>NUCLEOTIDE SEQUENCE [LARGE SCALE GENOMIC DNA]</scope>
    <source>
        <strain evidence="3">SB210</strain>
    </source>
</reference>
<feature type="transmembrane region" description="Helical" evidence="1">
    <location>
        <begin position="167"/>
        <end position="186"/>
    </location>
</feature>
<feature type="transmembrane region" description="Helical" evidence="1">
    <location>
        <begin position="94"/>
        <end position="120"/>
    </location>
</feature>
<dbReference type="InParanoid" id="I7MIH4"/>
<gene>
    <name evidence="2" type="ORF">TTHERM_00616110</name>
</gene>
<dbReference type="PANTHER" id="PTHR12242">
    <property type="entry name" value="OS02G0130600 PROTEIN-RELATED"/>
    <property type="match status" value="1"/>
</dbReference>
<evidence type="ECO:0000313" key="2">
    <source>
        <dbReference type="EMBL" id="EAS04436.2"/>
    </source>
</evidence>
<organism evidence="2 3">
    <name type="scientific">Tetrahymena thermophila (strain SB210)</name>
    <dbReference type="NCBI Taxonomy" id="312017"/>
    <lineage>
        <taxon>Eukaryota</taxon>
        <taxon>Sar</taxon>
        <taxon>Alveolata</taxon>
        <taxon>Ciliophora</taxon>
        <taxon>Intramacronucleata</taxon>
        <taxon>Oligohymenophorea</taxon>
        <taxon>Hymenostomatida</taxon>
        <taxon>Tetrahymenina</taxon>
        <taxon>Tetrahymenidae</taxon>
        <taxon>Tetrahymena</taxon>
    </lineage>
</organism>
<keyword evidence="1 2" id="KW-0812">Transmembrane</keyword>
<keyword evidence="1" id="KW-0472">Membrane</keyword>
<sequence>MQVFTEDTNQINQAYLLENNTTKLLFFRIIFTILSALPWWTQFYEYSKFEIWRVLTNWEFLTYWGVWSIHLYFILALVDTIYYRKYGKEYESKIWKLTHFLFHFGFSTSLAISIMFWVSYYPDLPDNQKYNVWFMFCQILQHVLLFLCIATEFMYNNIRFAWVHLKLVMLALVSYMIVNLIVTFAYKPVYDSIDWVSVMCYVYIVCVFVLVILYFAFAKYLYEKYKLPKINIQNAKTDSPTIFPQAIENQVLEKI</sequence>